<protein>
    <submittedName>
        <fullName evidence="2">Uncharacterized protein</fullName>
    </submittedName>
</protein>
<evidence type="ECO:0000256" key="1">
    <source>
        <dbReference type="SAM" id="Phobius"/>
    </source>
</evidence>
<dbReference type="EMBL" id="BOML01000022">
    <property type="protein sequence ID" value="GIE01533.1"/>
    <property type="molecule type" value="Genomic_DNA"/>
</dbReference>
<evidence type="ECO:0000313" key="3">
    <source>
        <dbReference type="Proteomes" id="UP000637628"/>
    </source>
</evidence>
<gene>
    <name evidence="2" type="ORF">Adu01nite_28830</name>
</gene>
<comment type="caution">
    <text evidence="2">The sequence shown here is derived from an EMBL/GenBank/DDBJ whole genome shotgun (WGS) entry which is preliminary data.</text>
</comment>
<keyword evidence="1" id="KW-1133">Transmembrane helix</keyword>
<feature type="transmembrane region" description="Helical" evidence="1">
    <location>
        <begin position="50"/>
        <end position="71"/>
    </location>
</feature>
<proteinExistence type="predicted"/>
<keyword evidence="3" id="KW-1185">Reference proteome</keyword>
<reference evidence="2 3" key="1">
    <citation type="submission" date="2021-01" db="EMBL/GenBank/DDBJ databases">
        <title>Whole genome shotgun sequence of Actinoplanes durhamensis NBRC 14914.</title>
        <authorList>
            <person name="Komaki H."/>
            <person name="Tamura T."/>
        </authorList>
    </citation>
    <scope>NUCLEOTIDE SEQUENCE [LARGE SCALE GENOMIC DNA]</scope>
    <source>
        <strain evidence="2 3">NBRC 14914</strain>
    </source>
</reference>
<keyword evidence="1" id="KW-0472">Membrane</keyword>
<organism evidence="2 3">
    <name type="scientific">Paractinoplanes durhamensis</name>
    <dbReference type="NCBI Taxonomy" id="113563"/>
    <lineage>
        <taxon>Bacteria</taxon>
        <taxon>Bacillati</taxon>
        <taxon>Actinomycetota</taxon>
        <taxon>Actinomycetes</taxon>
        <taxon>Micromonosporales</taxon>
        <taxon>Micromonosporaceae</taxon>
        <taxon>Paractinoplanes</taxon>
    </lineage>
</organism>
<dbReference type="Proteomes" id="UP000637628">
    <property type="component" value="Unassembled WGS sequence"/>
</dbReference>
<sequence>MTEKSGKTPTRSPSSSRWAWLLVMVLTAGIVSGLAGLLSSAGGSNLPGAVLTGGAAFAGTVGLLLGVAHWAKAGV</sequence>
<accession>A0ABQ3YVD1</accession>
<feature type="transmembrane region" description="Helical" evidence="1">
    <location>
        <begin position="18"/>
        <end position="38"/>
    </location>
</feature>
<evidence type="ECO:0000313" key="2">
    <source>
        <dbReference type="EMBL" id="GIE01533.1"/>
    </source>
</evidence>
<keyword evidence="1" id="KW-0812">Transmembrane</keyword>
<name>A0ABQ3YVD1_9ACTN</name>